<dbReference type="InterPro" id="IPR019775">
    <property type="entry name" value="WD40_repeat_CS"/>
</dbReference>
<feature type="repeat" description="WD" evidence="3">
    <location>
        <begin position="9"/>
        <end position="48"/>
    </location>
</feature>
<dbReference type="InterPro" id="IPR015943">
    <property type="entry name" value="WD40/YVTN_repeat-like_dom_sf"/>
</dbReference>
<dbReference type="PROSITE" id="PS50294">
    <property type="entry name" value="WD_REPEATS_REGION"/>
    <property type="match status" value="2"/>
</dbReference>
<reference evidence="4" key="1">
    <citation type="submission" date="2019-12" db="EMBL/GenBank/DDBJ databases">
        <authorList>
            <person name="Scholes J."/>
        </authorList>
    </citation>
    <scope>NUCLEOTIDE SEQUENCE</scope>
</reference>
<feature type="repeat" description="WD" evidence="3">
    <location>
        <begin position="261"/>
        <end position="300"/>
    </location>
</feature>
<dbReference type="PANTHER" id="PTHR22844">
    <property type="entry name" value="F-BOX AND WD40 DOMAIN PROTEIN"/>
    <property type="match status" value="1"/>
</dbReference>
<dbReference type="OrthoDB" id="674604at2759"/>
<dbReference type="Pfam" id="PF00400">
    <property type="entry name" value="WD40"/>
    <property type="match status" value="5"/>
</dbReference>
<keyword evidence="5" id="KW-1185">Reference proteome</keyword>
<dbReference type="InterPro" id="IPR036322">
    <property type="entry name" value="WD40_repeat_dom_sf"/>
</dbReference>
<dbReference type="PROSITE" id="PS50082">
    <property type="entry name" value="WD_REPEATS_2"/>
    <property type="match status" value="5"/>
</dbReference>
<evidence type="ECO:0000313" key="5">
    <source>
        <dbReference type="Proteomes" id="UP001153555"/>
    </source>
</evidence>
<dbReference type="InterPro" id="IPR020472">
    <property type="entry name" value="WD40_PAC1"/>
</dbReference>
<organism evidence="4 5">
    <name type="scientific">Striga hermonthica</name>
    <name type="common">Purple witchweed</name>
    <name type="synonym">Buchnera hermonthica</name>
    <dbReference type="NCBI Taxonomy" id="68872"/>
    <lineage>
        <taxon>Eukaryota</taxon>
        <taxon>Viridiplantae</taxon>
        <taxon>Streptophyta</taxon>
        <taxon>Embryophyta</taxon>
        <taxon>Tracheophyta</taxon>
        <taxon>Spermatophyta</taxon>
        <taxon>Magnoliopsida</taxon>
        <taxon>eudicotyledons</taxon>
        <taxon>Gunneridae</taxon>
        <taxon>Pentapetalae</taxon>
        <taxon>asterids</taxon>
        <taxon>lamiids</taxon>
        <taxon>Lamiales</taxon>
        <taxon>Orobanchaceae</taxon>
        <taxon>Buchnereae</taxon>
        <taxon>Striga</taxon>
    </lineage>
</organism>
<dbReference type="EMBL" id="CACSLK010027624">
    <property type="protein sequence ID" value="CAA0826761.1"/>
    <property type="molecule type" value="Genomic_DNA"/>
</dbReference>
<dbReference type="PANTHER" id="PTHR22844:SF331">
    <property type="entry name" value="SIMILARITY TO GTP-BINDING REGULATORY PROTEIN AND WD-REPEAT PROTEIN"/>
    <property type="match status" value="1"/>
</dbReference>
<evidence type="ECO:0000313" key="4">
    <source>
        <dbReference type="EMBL" id="CAA0826761.1"/>
    </source>
</evidence>
<sequence>MNHQCVATIEGQNSYTSSLVLTRNFLYTGSSDREIRTWNVNTGPSDFEVNYENISTILAGKGAVKALVASSDKLISAHQDHKIRVWKIDQNDSKLVQLATLPTLGDRALKLLVPKNHVQIRRHKTCTWVHHVDTVSALALSKDESLLYSVSWDRALKIWRTADFHCLESVANAHDDSINAIVLSEGGYLYTASSDKKIKLWKQNSGRKTHTLVDTLEKHGSGVNALALSRDGSVLYSGGSDGSVFVWTNVGSGGMEVVSALRGHTKAVLCLAVELDSVFSGSADNTVRIWSGKTRSCLGVIEGHMGPVKCIAVSVDHCSSDGVQVYMLYSASLDCDIKVWKVSLPVYSQVENVNHS</sequence>
<dbReference type="AlphaFoldDB" id="A0A9N7N807"/>
<dbReference type="InterPro" id="IPR001680">
    <property type="entry name" value="WD40_rpt"/>
</dbReference>
<evidence type="ECO:0000256" key="1">
    <source>
        <dbReference type="ARBA" id="ARBA00022574"/>
    </source>
</evidence>
<accession>A0A9N7N807</accession>
<dbReference type="InterPro" id="IPR045182">
    <property type="entry name" value="JINGUBANG-like"/>
</dbReference>
<evidence type="ECO:0000256" key="3">
    <source>
        <dbReference type="PROSITE-ProRule" id="PRU00221"/>
    </source>
</evidence>
<keyword evidence="1 3" id="KW-0853">WD repeat</keyword>
<feature type="repeat" description="WD" evidence="3">
    <location>
        <begin position="171"/>
        <end position="211"/>
    </location>
</feature>
<protein>
    <submittedName>
        <fullName evidence="4">Transducin/WD40 repeat-like superfamily protein</fullName>
    </submittedName>
</protein>
<evidence type="ECO:0000256" key="2">
    <source>
        <dbReference type="ARBA" id="ARBA00022737"/>
    </source>
</evidence>
<name>A0A9N7N807_STRHE</name>
<feature type="repeat" description="WD" evidence="3">
    <location>
        <begin position="128"/>
        <end position="169"/>
    </location>
</feature>
<dbReference type="SUPFAM" id="SSF50978">
    <property type="entry name" value="WD40 repeat-like"/>
    <property type="match status" value="1"/>
</dbReference>
<dbReference type="SMART" id="SM00320">
    <property type="entry name" value="WD40"/>
    <property type="match status" value="7"/>
</dbReference>
<comment type="caution">
    <text evidence="4">The sequence shown here is derived from an EMBL/GenBank/DDBJ whole genome shotgun (WGS) entry which is preliminary data.</text>
</comment>
<gene>
    <name evidence="4" type="ORF">SHERM_01957</name>
</gene>
<feature type="repeat" description="WD" evidence="3">
    <location>
        <begin position="216"/>
        <end position="247"/>
    </location>
</feature>
<keyword evidence="2" id="KW-0677">Repeat</keyword>
<dbReference type="CDD" id="cd00200">
    <property type="entry name" value="WD40"/>
    <property type="match status" value="1"/>
</dbReference>
<dbReference type="Gene3D" id="2.130.10.10">
    <property type="entry name" value="YVTN repeat-like/Quinoprotein amine dehydrogenase"/>
    <property type="match status" value="3"/>
</dbReference>
<dbReference type="Proteomes" id="UP001153555">
    <property type="component" value="Unassembled WGS sequence"/>
</dbReference>
<dbReference type="PRINTS" id="PR00320">
    <property type="entry name" value="GPROTEINBRPT"/>
</dbReference>
<proteinExistence type="predicted"/>
<dbReference type="PROSITE" id="PS00678">
    <property type="entry name" value="WD_REPEATS_1"/>
    <property type="match status" value="1"/>
</dbReference>